<reference evidence="2" key="2">
    <citation type="submission" date="2015-06" db="UniProtKB">
        <authorList>
            <consortium name="EnsemblPlants"/>
        </authorList>
    </citation>
    <scope>IDENTIFICATION</scope>
    <source>
        <strain evidence="2">DM1-3 516 R44</strain>
    </source>
</reference>
<dbReference type="HOGENOM" id="CLU_1941810_0_0_1"/>
<evidence type="ECO:0000256" key="1">
    <source>
        <dbReference type="SAM" id="MobiDB-lite"/>
    </source>
</evidence>
<dbReference type="Proteomes" id="UP000011115">
    <property type="component" value="Unassembled WGS sequence"/>
</dbReference>
<dbReference type="EnsemblPlants" id="PGSC0003DMT400091405">
    <property type="protein sequence ID" value="PGSC0003DMT400091405"/>
    <property type="gene ID" value="PGSC0003DMG400040976"/>
</dbReference>
<feature type="compositionally biased region" description="Polar residues" evidence="1">
    <location>
        <begin position="29"/>
        <end position="45"/>
    </location>
</feature>
<evidence type="ECO:0000313" key="2">
    <source>
        <dbReference type="EnsemblPlants" id="PGSC0003DMT400091405"/>
    </source>
</evidence>
<protein>
    <recommendedName>
        <fullName evidence="4">Gag-pol polyprotein</fullName>
    </recommendedName>
</protein>
<feature type="compositionally biased region" description="Basic and acidic residues" evidence="1">
    <location>
        <begin position="75"/>
        <end position="86"/>
    </location>
</feature>
<feature type="region of interest" description="Disordered" evidence="1">
    <location>
        <begin position="1"/>
        <end position="60"/>
    </location>
</feature>
<dbReference type="AlphaFoldDB" id="M1DMI5"/>
<dbReference type="PaxDb" id="4113-PGSC0003DMT400091405"/>
<reference evidence="3" key="1">
    <citation type="journal article" date="2011" name="Nature">
        <title>Genome sequence and analysis of the tuber crop potato.</title>
        <authorList>
            <consortium name="The Potato Genome Sequencing Consortium"/>
        </authorList>
    </citation>
    <scope>NUCLEOTIDE SEQUENCE [LARGE SCALE GENOMIC DNA]</scope>
    <source>
        <strain evidence="3">cv. DM1-3 516 R44</strain>
    </source>
</reference>
<feature type="compositionally biased region" description="Basic and acidic residues" evidence="1">
    <location>
        <begin position="1"/>
        <end position="21"/>
    </location>
</feature>
<feature type="compositionally biased region" description="Low complexity" evidence="1">
    <location>
        <begin position="46"/>
        <end position="60"/>
    </location>
</feature>
<evidence type="ECO:0000313" key="3">
    <source>
        <dbReference type="Proteomes" id="UP000011115"/>
    </source>
</evidence>
<feature type="region of interest" description="Disordered" evidence="1">
    <location>
        <begin position="72"/>
        <end position="107"/>
    </location>
</feature>
<organism evidence="2 3">
    <name type="scientific">Solanum tuberosum</name>
    <name type="common">Potato</name>
    <dbReference type="NCBI Taxonomy" id="4113"/>
    <lineage>
        <taxon>Eukaryota</taxon>
        <taxon>Viridiplantae</taxon>
        <taxon>Streptophyta</taxon>
        <taxon>Embryophyta</taxon>
        <taxon>Tracheophyta</taxon>
        <taxon>Spermatophyta</taxon>
        <taxon>Magnoliopsida</taxon>
        <taxon>eudicotyledons</taxon>
        <taxon>Gunneridae</taxon>
        <taxon>Pentapetalae</taxon>
        <taxon>asterids</taxon>
        <taxon>lamiids</taxon>
        <taxon>Solanales</taxon>
        <taxon>Solanaceae</taxon>
        <taxon>Solanoideae</taxon>
        <taxon>Solaneae</taxon>
        <taxon>Solanum</taxon>
    </lineage>
</organism>
<name>M1DMI5_SOLTU</name>
<accession>M1DMI5</accession>
<keyword evidence="3" id="KW-1185">Reference proteome</keyword>
<evidence type="ECO:0008006" key="4">
    <source>
        <dbReference type="Google" id="ProtNLM"/>
    </source>
</evidence>
<dbReference type="InParanoid" id="M1DMI5"/>
<proteinExistence type="predicted"/>
<dbReference type="Gramene" id="PGSC0003DMT400091405">
    <property type="protein sequence ID" value="PGSC0003DMT400091405"/>
    <property type="gene ID" value="PGSC0003DMG400040976"/>
</dbReference>
<sequence length="130" mass="14510">MTHAQHVEGDKHREQAKDNKKARIGKYEYSQQKSGGGNRSQFQQKSSAPAPSSASVPSSRVSLRLLFQCAEPEEKDQVGKTREQSAHHRAVPRSSTISPNDPEHDDVEGWCKKAMNYTKGRITEFIGDSD</sequence>